<proteinExistence type="inferred from homology"/>
<dbReference type="GO" id="GO:0005524">
    <property type="term" value="F:ATP binding"/>
    <property type="evidence" value="ECO:0007669"/>
    <property type="project" value="UniProtKB-KW"/>
</dbReference>
<evidence type="ECO:0000256" key="13">
    <source>
        <dbReference type="RuleBase" id="RU000696"/>
    </source>
</evidence>
<dbReference type="EC" id="2.7.2.3" evidence="12"/>
<evidence type="ECO:0000256" key="10">
    <source>
        <dbReference type="ARBA" id="ARBA00022840"/>
    </source>
</evidence>
<evidence type="ECO:0000256" key="7">
    <source>
        <dbReference type="ARBA" id="ARBA00022694"/>
    </source>
</evidence>
<comment type="catalytic activity">
    <reaction evidence="12">
        <text>(2R)-3-phosphoglycerate + ATP = (2R)-3-phospho-glyceroyl phosphate + ADP</text>
        <dbReference type="Rhea" id="RHEA:14801"/>
        <dbReference type="ChEBI" id="CHEBI:30616"/>
        <dbReference type="ChEBI" id="CHEBI:57604"/>
        <dbReference type="ChEBI" id="CHEBI:58272"/>
        <dbReference type="ChEBI" id="CHEBI:456216"/>
        <dbReference type="EC" id="2.7.2.3"/>
    </reaction>
</comment>
<evidence type="ECO:0000313" key="15">
    <source>
        <dbReference type="Proteomes" id="UP000317650"/>
    </source>
</evidence>
<comment type="similarity">
    <text evidence="3 12">Belongs to the phosphoglycerate kinase family.</text>
</comment>
<evidence type="ECO:0000256" key="5">
    <source>
        <dbReference type="ARBA" id="ARBA00022679"/>
    </source>
</evidence>
<dbReference type="InterPro" id="IPR036043">
    <property type="entry name" value="Phosphoglycerate_kinase_sf"/>
</dbReference>
<evidence type="ECO:0000256" key="12">
    <source>
        <dbReference type="RuleBase" id="RU000532"/>
    </source>
</evidence>
<evidence type="ECO:0000256" key="3">
    <source>
        <dbReference type="ARBA" id="ARBA00008982"/>
    </source>
</evidence>
<dbReference type="PANTHER" id="PTHR11406:SF32">
    <property type="entry name" value="PHOSPHOGLYCERATE KINASE"/>
    <property type="match status" value="1"/>
</dbReference>
<dbReference type="AlphaFoldDB" id="A0A4V6T4Q4"/>
<evidence type="ECO:0000313" key="14">
    <source>
        <dbReference type="EMBL" id="THU71305.1"/>
    </source>
</evidence>
<dbReference type="GO" id="GO:0008176">
    <property type="term" value="F:tRNA (guanine(46)-N7)-methyltransferase activity"/>
    <property type="evidence" value="ECO:0007669"/>
    <property type="project" value="UniProtKB-EC"/>
</dbReference>
<dbReference type="Pfam" id="PF02390">
    <property type="entry name" value="Methyltransf_4"/>
    <property type="match status" value="1"/>
</dbReference>
<keyword evidence="8" id="KW-0547">Nucleotide-binding</keyword>
<dbReference type="InterPro" id="IPR003358">
    <property type="entry name" value="tRNA_(Gua-N-7)_MeTrfase_Trmb"/>
</dbReference>
<dbReference type="SUPFAM" id="SSF53748">
    <property type="entry name" value="Phosphoglycerate kinase"/>
    <property type="match status" value="1"/>
</dbReference>
<name>A0A4V6T4Q4_MUSBA</name>
<keyword evidence="7" id="KW-0819">tRNA processing</keyword>
<comment type="caution">
    <text evidence="14">The sequence shown here is derived from an EMBL/GenBank/DDBJ whole genome shotgun (WGS) entry which is preliminary data.</text>
</comment>
<dbReference type="Pfam" id="PF00162">
    <property type="entry name" value="PGK"/>
    <property type="match status" value="1"/>
</dbReference>
<dbReference type="PROSITE" id="PS51625">
    <property type="entry name" value="SAM_MT_TRMB"/>
    <property type="match status" value="1"/>
</dbReference>
<comment type="cofactor">
    <cofactor evidence="2">
        <name>Mg(2+)</name>
        <dbReference type="ChEBI" id="CHEBI:18420"/>
    </cofactor>
</comment>
<keyword evidence="15" id="KW-1185">Reference proteome</keyword>
<keyword evidence="4" id="KW-0489">Methyltransferase</keyword>
<organism evidence="14 15">
    <name type="scientific">Musa balbisiana</name>
    <name type="common">Banana</name>
    <dbReference type="NCBI Taxonomy" id="52838"/>
    <lineage>
        <taxon>Eukaryota</taxon>
        <taxon>Viridiplantae</taxon>
        <taxon>Streptophyta</taxon>
        <taxon>Embryophyta</taxon>
        <taxon>Tracheophyta</taxon>
        <taxon>Spermatophyta</taxon>
        <taxon>Magnoliopsida</taxon>
        <taxon>Liliopsida</taxon>
        <taxon>Zingiberales</taxon>
        <taxon>Musaceae</taxon>
        <taxon>Musa</taxon>
    </lineage>
</organism>
<dbReference type="STRING" id="52838.A0A4V6T4Q4"/>
<sequence length="639" mass="71438">MMLQASSSIHRSQYHFDSLSSLPLKSLMFLQTNPCHTISRPQSCRWIDFLSGTWRSSCSRFKSFCSQVLDSCNTYDIKKDKDCNIDRLDSVLPVQTLRNFPIEKLYGEVVMVRLDSGLLLNLRVSDDLSLNRALLTIKYLYNAGAKVILVSNWPQAIASWLLSKEAFADHLSALLKVKVVPANDASAIMQFKMKNVENADVLLLDNLTNNKEEVANSYEFSKTLSSGVSIFVNDAFSLSHRVLASTVGVARFCHASVAGFHFEEELLQLMKISETKKQPYVATIGGSNFLKKANTLRILASTCDGLIFIGKLAFQIMNAFGLSVPTYLVEHDAVKEALELIKLTQQRKIPIYFQKDFVCVKVGKPELLEIFAYNEILAGWVPVDLGPVSMKETSSMLSTCKKVILIGSVSFGSLEEDNVRTSQLASVLERISKNGSEVILIGNAACKAFAGKSSYSNQYSVFRNASVAWQFLRGTKLPGVAILDKAFQYNLSWHAIFADPTKPIAVDIGSGNGLFILKVARKCTDLNFLGLEINRKLVQRCLDNLHQSELKNGYFISTNATSTFRSIVSSYPGDLVLVTIQITFMRYNSLSSILLSSAQILILTERTKDGGWYREDLLKQSWICLLQMERYTPHFMFEA</sequence>
<keyword evidence="9 12" id="KW-0418">Kinase</keyword>
<comment type="subunit">
    <text evidence="13">Monomer.</text>
</comment>
<dbReference type="GO" id="GO:0004618">
    <property type="term" value="F:phosphoglycerate kinase activity"/>
    <property type="evidence" value="ECO:0007669"/>
    <property type="project" value="UniProtKB-EC"/>
</dbReference>
<dbReference type="PANTHER" id="PTHR11406">
    <property type="entry name" value="PHOSPHOGLYCERATE KINASE"/>
    <property type="match status" value="1"/>
</dbReference>
<protein>
    <recommendedName>
        <fullName evidence="12">Phosphoglycerate kinase</fullName>
        <ecNumber evidence="12">2.7.2.3</ecNumber>
    </recommendedName>
</protein>
<dbReference type="Gene3D" id="3.40.50.1260">
    <property type="entry name" value="Phosphoglycerate kinase, N-terminal domain"/>
    <property type="match status" value="2"/>
</dbReference>
<dbReference type="GO" id="GO:0006094">
    <property type="term" value="P:gluconeogenesis"/>
    <property type="evidence" value="ECO:0007669"/>
    <property type="project" value="TreeGrafter"/>
</dbReference>
<dbReference type="InterPro" id="IPR001576">
    <property type="entry name" value="Phosphoglycerate_kinase"/>
</dbReference>
<evidence type="ECO:0000256" key="11">
    <source>
        <dbReference type="ARBA" id="ARBA00022842"/>
    </source>
</evidence>
<evidence type="ECO:0000256" key="2">
    <source>
        <dbReference type="ARBA" id="ARBA00001946"/>
    </source>
</evidence>
<keyword evidence="10" id="KW-0067">ATP-binding</keyword>
<dbReference type="Gene3D" id="3.40.50.150">
    <property type="entry name" value="Vaccinia Virus protein VP39"/>
    <property type="match status" value="1"/>
</dbReference>
<dbReference type="PRINTS" id="PR00477">
    <property type="entry name" value="PHGLYCKINASE"/>
</dbReference>
<comment type="catalytic activity">
    <reaction evidence="1">
        <text>guanosine(46) in tRNA + S-adenosyl-L-methionine = N(7)-methylguanosine(46) in tRNA + S-adenosyl-L-homocysteine</text>
        <dbReference type="Rhea" id="RHEA:42708"/>
        <dbReference type="Rhea" id="RHEA-COMP:10188"/>
        <dbReference type="Rhea" id="RHEA-COMP:10189"/>
        <dbReference type="ChEBI" id="CHEBI:57856"/>
        <dbReference type="ChEBI" id="CHEBI:59789"/>
        <dbReference type="ChEBI" id="CHEBI:74269"/>
        <dbReference type="ChEBI" id="CHEBI:74480"/>
        <dbReference type="EC" id="2.1.1.33"/>
    </reaction>
</comment>
<dbReference type="InterPro" id="IPR015824">
    <property type="entry name" value="Phosphoglycerate_kinase_N"/>
</dbReference>
<keyword evidence="5 12" id="KW-0808">Transferase</keyword>
<evidence type="ECO:0000256" key="4">
    <source>
        <dbReference type="ARBA" id="ARBA00022603"/>
    </source>
</evidence>
<evidence type="ECO:0000256" key="6">
    <source>
        <dbReference type="ARBA" id="ARBA00022691"/>
    </source>
</evidence>
<keyword evidence="6" id="KW-0949">S-adenosyl-L-methionine</keyword>
<dbReference type="SUPFAM" id="SSF53335">
    <property type="entry name" value="S-adenosyl-L-methionine-dependent methyltransferases"/>
    <property type="match status" value="1"/>
</dbReference>
<evidence type="ECO:0000256" key="1">
    <source>
        <dbReference type="ARBA" id="ARBA00000142"/>
    </source>
</evidence>
<dbReference type="EMBL" id="PYDT01000001">
    <property type="protein sequence ID" value="THU71305.1"/>
    <property type="molecule type" value="Genomic_DNA"/>
</dbReference>
<evidence type="ECO:0000256" key="8">
    <source>
        <dbReference type="ARBA" id="ARBA00022741"/>
    </source>
</evidence>
<dbReference type="GO" id="GO:0043531">
    <property type="term" value="F:ADP binding"/>
    <property type="evidence" value="ECO:0007669"/>
    <property type="project" value="TreeGrafter"/>
</dbReference>
<keyword evidence="11" id="KW-0460">Magnesium</keyword>
<evidence type="ECO:0000256" key="9">
    <source>
        <dbReference type="ARBA" id="ARBA00022777"/>
    </source>
</evidence>
<dbReference type="GO" id="GO:0006096">
    <property type="term" value="P:glycolytic process"/>
    <property type="evidence" value="ECO:0007669"/>
    <property type="project" value="InterPro"/>
</dbReference>
<gene>
    <name evidence="14" type="ORF">C4D60_Mb04t00020</name>
</gene>
<dbReference type="GO" id="GO:0005829">
    <property type="term" value="C:cytosol"/>
    <property type="evidence" value="ECO:0007669"/>
    <property type="project" value="TreeGrafter"/>
</dbReference>
<dbReference type="InterPro" id="IPR029063">
    <property type="entry name" value="SAM-dependent_MTases_sf"/>
</dbReference>
<accession>A0A4V6T4Q4</accession>
<reference evidence="14 15" key="1">
    <citation type="journal article" date="2019" name="Nat. Plants">
        <title>Genome sequencing of Musa balbisiana reveals subgenome evolution and function divergence in polyploid bananas.</title>
        <authorList>
            <person name="Yao X."/>
        </authorList>
    </citation>
    <scope>NUCLEOTIDE SEQUENCE [LARGE SCALE GENOMIC DNA]</scope>
    <source>
        <strain evidence="15">cv. DH-PKW</strain>
        <tissue evidence="14">Leaves</tissue>
    </source>
</reference>
<dbReference type="Proteomes" id="UP000317650">
    <property type="component" value="Chromosome 4"/>
</dbReference>